<dbReference type="EMBL" id="WTPW01000412">
    <property type="protein sequence ID" value="KAF0513921.1"/>
    <property type="molecule type" value="Genomic_DNA"/>
</dbReference>
<protein>
    <submittedName>
        <fullName evidence="2">Uncharacterized protein</fullName>
    </submittedName>
</protein>
<organism evidence="2 3">
    <name type="scientific">Gigaspora margarita</name>
    <dbReference type="NCBI Taxonomy" id="4874"/>
    <lineage>
        <taxon>Eukaryota</taxon>
        <taxon>Fungi</taxon>
        <taxon>Fungi incertae sedis</taxon>
        <taxon>Mucoromycota</taxon>
        <taxon>Glomeromycotina</taxon>
        <taxon>Glomeromycetes</taxon>
        <taxon>Diversisporales</taxon>
        <taxon>Gigasporaceae</taxon>
        <taxon>Gigaspora</taxon>
    </lineage>
</organism>
<feature type="compositionally biased region" description="Polar residues" evidence="1">
    <location>
        <begin position="53"/>
        <end position="69"/>
    </location>
</feature>
<dbReference type="Proteomes" id="UP000439903">
    <property type="component" value="Unassembled WGS sequence"/>
</dbReference>
<evidence type="ECO:0000313" key="2">
    <source>
        <dbReference type="EMBL" id="KAF0513921.1"/>
    </source>
</evidence>
<reference evidence="2 3" key="1">
    <citation type="journal article" date="2019" name="Environ. Microbiol.">
        <title>At the nexus of three kingdoms: the genome of the mycorrhizal fungus Gigaspora margarita provides insights into plant, endobacterial and fungal interactions.</title>
        <authorList>
            <person name="Venice F."/>
            <person name="Ghignone S."/>
            <person name="Salvioli di Fossalunga A."/>
            <person name="Amselem J."/>
            <person name="Novero M."/>
            <person name="Xianan X."/>
            <person name="Sedzielewska Toro K."/>
            <person name="Morin E."/>
            <person name="Lipzen A."/>
            <person name="Grigoriev I.V."/>
            <person name="Henrissat B."/>
            <person name="Martin F.M."/>
            <person name="Bonfante P."/>
        </authorList>
    </citation>
    <scope>NUCLEOTIDE SEQUENCE [LARGE SCALE GENOMIC DNA]</scope>
    <source>
        <strain evidence="2 3">BEG34</strain>
    </source>
</reference>
<feature type="region of interest" description="Disordered" evidence="1">
    <location>
        <begin position="49"/>
        <end position="73"/>
    </location>
</feature>
<feature type="compositionally biased region" description="Basic residues" evidence="1">
    <location>
        <begin position="1"/>
        <end position="10"/>
    </location>
</feature>
<sequence>MSITGHKSKSSYRIYSRPSEQQKKDALSTLINIVDPPECQNEEDNDLVDDFLNKNQDPFRSPSKNSTKPNLPLHINAAKKNPTLGGKRLLQSSQSSLQSVSNNEQGTTIINNYYLNGDHITINQ</sequence>
<keyword evidence="3" id="KW-1185">Reference proteome</keyword>
<evidence type="ECO:0000313" key="3">
    <source>
        <dbReference type="Proteomes" id="UP000439903"/>
    </source>
</evidence>
<name>A0A8H4AMV4_GIGMA</name>
<dbReference type="AlphaFoldDB" id="A0A8H4AMV4"/>
<dbReference type="OrthoDB" id="10423298at2759"/>
<evidence type="ECO:0000256" key="1">
    <source>
        <dbReference type="SAM" id="MobiDB-lite"/>
    </source>
</evidence>
<accession>A0A8H4AMV4</accession>
<comment type="caution">
    <text evidence="2">The sequence shown here is derived from an EMBL/GenBank/DDBJ whole genome shotgun (WGS) entry which is preliminary data.</text>
</comment>
<feature type="region of interest" description="Disordered" evidence="1">
    <location>
        <begin position="1"/>
        <end position="23"/>
    </location>
</feature>
<proteinExistence type="predicted"/>
<gene>
    <name evidence="2" type="ORF">F8M41_017693</name>
</gene>